<accession>A0P3S2</accession>
<dbReference type="eggNOG" id="ENOG50333QB">
    <property type="taxonomic scope" value="Bacteria"/>
</dbReference>
<dbReference type="RefSeq" id="WP_006940290.1">
    <property type="nucleotide sequence ID" value="NZ_AAUW01000033.1"/>
</dbReference>
<dbReference type="Proteomes" id="UP000004848">
    <property type="component" value="Unassembled WGS sequence"/>
</dbReference>
<evidence type="ECO:0000313" key="1">
    <source>
        <dbReference type="EMBL" id="EAV40328.1"/>
    </source>
</evidence>
<name>A0P3S2_ROSAI</name>
<dbReference type="EMBL" id="AAUW01000033">
    <property type="protein sequence ID" value="EAV40328.1"/>
    <property type="molecule type" value="Genomic_DNA"/>
</dbReference>
<organism evidence="1 2">
    <name type="scientific">Roseibium aggregatum (strain ATCC 25650 / DSM 13394 / JCM 20685 / NBRC 16684 / NCIMB 2208 / IAM 12614 / B1)</name>
    <name type="common">Stappia aggregata</name>
    <dbReference type="NCBI Taxonomy" id="384765"/>
    <lineage>
        <taxon>Bacteria</taxon>
        <taxon>Pseudomonadati</taxon>
        <taxon>Pseudomonadota</taxon>
        <taxon>Alphaproteobacteria</taxon>
        <taxon>Hyphomicrobiales</taxon>
        <taxon>Stappiaceae</taxon>
        <taxon>Roseibium</taxon>
    </lineage>
</organism>
<proteinExistence type="predicted"/>
<reference evidence="1 2" key="1">
    <citation type="submission" date="2006-05" db="EMBL/GenBank/DDBJ databases">
        <authorList>
            <person name="King G."/>
            <person name="Ferriera S."/>
            <person name="Johnson J."/>
            <person name="Kravitz S."/>
            <person name="Beeson K."/>
            <person name="Sutton G."/>
            <person name="Rogers Y.-H."/>
            <person name="Friedman R."/>
            <person name="Frazier M."/>
            <person name="Venter J.C."/>
        </authorList>
    </citation>
    <scope>NUCLEOTIDE SEQUENCE [LARGE SCALE GENOMIC DNA]</scope>
    <source>
        <strain evidence="2">ATCC 25650 / DSM 13394 / JCM 20685 / NBRC 16684 / NCIMB 2208 / IAM 12614 / B1</strain>
    </source>
</reference>
<dbReference type="GeneID" id="68849984"/>
<gene>
    <name evidence="1" type="ORF">SIAM614_03578</name>
</gene>
<dbReference type="OrthoDB" id="1437448at2"/>
<evidence type="ECO:0000313" key="2">
    <source>
        <dbReference type="Proteomes" id="UP000004848"/>
    </source>
</evidence>
<comment type="caution">
    <text evidence="1">The sequence shown here is derived from an EMBL/GenBank/DDBJ whole genome shotgun (WGS) entry which is preliminary data.</text>
</comment>
<dbReference type="AlphaFoldDB" id="A0P3S2"/>
<protein>
    <submittedName>
        <fullName evidence="1">Uncharacterized protein</fullName>
    </submittedName>
</protein>
<sequence>MTSQHQIIIQNLSKQTISFYAFQQQASFTNSGAKLTVQSSSLATGPLAPHATSGSQLTFGFDTQIYAGAIEPETQAAVANFSVRISFSTNEMVVSQTSAIQPVDLTPATGQSNNHTVLSLNPLGLSAATYQTGPPPGSFGIQVPAFNPAPTPNLYCGSAAINQNGGVTLSSFVTPQPNSQLVCAPLPVYFVKTGSHAVGEVITYDTSQAAKCDFSQGYSVFSVAYNADGTFTTKGR</sequence>